<evidence type="ECO:0000313" key="6">
    <source>
        <dbReference type="Proteomes" id="UP000579647"/>
    </source>
</evidence>
<dbReference type="Pfam" id="PF08007">
    <property type="entry name" value="JmjC_2"/>
    <property type="match status" value="1"/>
</dbReference>
<dbReference type="AlphaFoldDB" id="A0A840W624"/>
<dbReference type="InterPro" id="IPR039994">
    <property type="entry name" value="NO66-like"/>
</dbReference>
<dbReference type="PANTHER" id="PTHR13096:SF8">
    <property type="entry name" value="RIBOSOMAL OXYGENASE 1"/>
    <property type="match status" value="1"/>
</dbReference>
<dbReference type="RefSeq" id="WP_184365142.1">
    <property type="nucleotide sequence ID" value="NZ_BAAAKM010000120.1"/>
</dbReference>
<dbReference type="SUPFAM" id="SSF51197">
    <property type="entry name" value="Clavaminate synthase-like"/>
    <property type="match status" value="1"/>
</dbReference>
<feature type="domain" description="JmjC" evidence="4">
    <location>
        <begin position="76"/>
        <end position="245"/>
    </location>
</feature>
<name>A0A840W624_9ACTN</name>
<evidence type="ECO:0000256" key="2">
    <source>
        <dbReference type="ARBA" id="ARBA00022723"/>
    </source>
</evidence>
<reference evidence="5 6" key="1">
    <citation type="submission" date="2020-08" db="EMBL/GenBank/DDBJ databases">
        <title>Sequencing the genomes of 1000 actinobacteria strains.</title>
        <authorList>
            <person name="Klenk H.-P."/>
        </authorList>
    </citation>
    <scope>NUCLEOTIDE SEQUENCE [LARGE SCALE GENOMIC DNA]</scope>
    <source>
        <strain evidence="5 6">DSM 44598</strain>
    </source>
</reference>
<evidence type="ECO:0000259" key="4">
    <source>
        <dbReference type="PROSITE" id="PS51184"/>
    </source>
</evidence>
<dbReference type="GO" id="GO:0051864">
    <property type="term" value="F:histone H3K36 demethylase activity"/>
    <property type="evidence" value="ECO:0007669"/>
    <property type="project" value="TreeGrafter"/>
</dbReference>
<evidence type="ECO:0000256" key="3">
    <source>
        <dbReference type="ARBA" id="ARBA00023004"/>
    </source>
</evidence>
<dbReference type="GO" id="GO:0032453">
    <property type="term" value="F:histone H3K4 demethylase activity"/>
    <property type="evidence" value="ECO:0007669"/>
    <property type="project" value="TreeGrafter"/>
</dbReference>
<sequence>MEHRFVREIEQALSWPGPSMLGKEFTRGSVSDSSLPTRLLTPHKLLDLIMRRSLSAPQFRCFRAGEELHPSRFLSDSVSRRGQSIRIPDMRRLGRLLDDGCTLVLDEVNFFDPTMEVACRALQWWSHELVQVNTYLTTQDAAGFSLHWDDHDVVIIQLAGEKSWEVRGASRVAPMYRDAEPNNEPPEDVLWAGTMRPGDVMHIPRGYWHQATRTDRGDGYSLHATFGFVKRAGANWIAWLADRAREHELFRHDLERWSTSASIEAQQEALTQAAAELLKAHTPSEFLSAREEQRPASRHVPHLPIFGNLTDVVCVTEFPPHVREDGGAVTVQAAGKKITFAAKAAPALRMLLSGAPARVADVAEETGVDAAQLANVLVKEELCAQLTPELFSAYTGLVMNETFSKAL</sequence>
<dbReference type="Proteomes" id="UP000579647">
    <property type="component" value="Unassembled WGS sequence"/>
</dbReference>
<proteinExistence type="predicted"/>
<comment type="caution">
    <text evidence="5">The sequence shown here is derived from an EMBL/GenBank/DDBJ whole genome shotgun (WGS) entry which is preliminary data.</text>
</comment>
<keyword evidence="2" id="KW-0479">Metal-binding</keyword>
<dbReference type="PROSITE" id="PS51184">
    <property type="entry name" value="JMJC"/>
    <property type="match status" value="1"/>
</dbReference>
<dbReference type="InterPro" id="IPR003347">
    <property type="entry name" value="JmjC_dom"/>
</dbReference>
<comment type="cofactor">
    <cofactor evidence="1">
        <name>Fe(2+)</name>
        <dbReference type="ChEBI" id="CHEBI:29033"/>
    </cofactor>
</comment>
<accession>A0A840W624</accession>
<dbReference type="EMBL" id="JACHDO010000001">
    <property type="protein sequence ID" value="MBB5491454.1"/>
    <property type="molecule type" value="Genomic_DNA"/>
</dbReference>
<keyword evidence="6" id="KW-1185">Reference proteome</keyword>
<dbReference type="PANTHER" id="PTHR13096">
    <property type="entry name" value="MINA53 MYC INDUCED NUCLEAR ANTIGEN"/>
    <property type="match status" value="1"/>
</dbReference>
<dbReference type="GO" id="GO:0046872">
    <property type="term" value="F:metal ion binding"/>
    <property type="evidence" value="ECO:0007669"/>
    <property type="project" value="UniProtKB-KW"/>
</dbReference>
<evidence type="ECO:0000256" key="1">
    <source>
        <dbReference type="ARBA" id="ARBA00001954"/>
    </source>
</evidence>
<evidence type="ECO:0000313" key="5">
    <source>
        <dbReference type="EMBL" id="MBB5491454.1"/>
    </source>
</evidence>
<protein>
    <recommendedName>
        <fullName evidence="4">JmjC domain-containing protein</fullName>
    </recommendedName>
</protein>
<keyword evidence="3" id="KW-0408">Iron</keyword>
<gene>
    <name evidence="5" type="ORF">HNR07_002591</name>
</gene>
<dbReference type="Gene3D" id="2.60.120.650">
    <property type="entry name" value="Cupin"/>
    <property type="match status" value="1"/>
</dbReference>
<organism evidence="5 6">
    <name type="scientific">Nocardiopsis metallicus</name>
    <dbReference type="NCBI Taxonomy" id="179819"/>
    <lineage>
        <taxon>Bacteria</taxon>
        <taxon>Bacillati</taxon>
        <taxon>Actinomycetota</taxon>
        <taxon>Actinomycetes</taxon>
        <taxon>Streptosporangiales</taxon>
        <taxon>Nocardiopsidaceae</taxon>
        <taxon>Nocardiopsis</taxon>
    </lineage>
</organism>